<evidence type="ECO:0000313" key="3">
    <source>
        <dbReference type="EMBL" id="WGZ91132.1"/>
    </source>
</evidence>
<name>A0AA95H526_9GAMM</name>
<sequence length="311" mass="34477">MSKLSIILPAKNEAEGLKSFLPRLRKQQPHAEIIVVNDGSTDSTAEVCLANGAIVVTHPYSMGNGAAIKSGARHATGDILIFMDADGQHQPEDIPRLLQHLANGYDMAVGARDGHSQASKARGFGNHLYNKLASYMTNHQILDLTSGFRAVNAMKFREFLHLLPNGFSYPTTCTMAFFRSGYSVIYEPITTPKRIGKSHLNITRDGIRFFLIIFKIGTLHSPLKLFLPISLSFFATGFSYYLYTLITAGRFTNMSALLFSTSMIIFLIGLVSEQITSLIYNQQHNNSVIHPNLASHYKNDNVHSVNEQPVI</sequence>
<dbReference type="KEGG" id="tdu:QJT80_01355"/>
<gene>
    <name evidence="3" type="ORF">QJT80_01355</name>
</gene>
<feature type="transmembrane region" description="Helical" evidence="1">
    <location>
        <begin position="255"/>
        <end position="272"/>
    </location>
</feature>
<dbReference type="Gene3D" id="3.90.550.10">
    <property type="entry name" value="Spore Coat Polysaccharide Biosynthesis Protein SpsA, Chain A"/>
    <property type="match status" value="1"/>
</dbReference>
<dbReference type="InterPro" id="IPR029044">
    <property type="entry name" value="Nucleotide-diphossugar_trans"/>
</dbReference>
<dbReference type="InterPro" id="IPR050256">
    <property type="entry name" value="Glycosyltransferase_2"/>
</dbReference>
<feature type="domain" description="Glycosyltransferase 2-like" evidence="2">
    <location>
        <begin position="5"/>
        <end position="158"/>
    </location>
</feature>
<dbReference type="CDD" id="cd04179">
    <property type="entry name" value="DPM_DPG-synthase_like"/>
    <property type="match status" value="1"/>
</dbReference>
<organism evidence="3">
    <name type="scientific">Candidatus Thiocaldithrix dubininis</name>
    <dbReference type="NCBI Taxonomy" id="3080823"/>
    <lineage>
        <taxon>Bacteria</taxon>
        <taxon>Pseudomonadati</taxon>
        <taxon>Pseudomonadota</taxon>
        <taxon>Gammaproteobacteria</taxon>
        <taxon>Thiotrichales</taxon>
        <taxon>Thiotrichaceae</taxon>
        <taxon>Candidatus Thiocaldithrix</taxon>
    </lineage>
</organism>
<dbReference type="Pfam" id="PF00535">
    <property type="entry name" value="Glycos_transf_2"/>
    <property type="match status" value="1"/>
</dbReference>
<dbReference type="InterPro" id="IPR001173">
    <property type="entry name" value="Glyco_trans_2-like"/>
</dbReference>
<dbReference type="EMBL" id="CP124755">
    <property type="protein sequence ID" value="WGZ91132.1"/>
    <property type="molecule type" value="Genomic_DNA"/>
</dbReference>
<protein>
    <submittedName>
        <fullName evidence="3">Glycosyltransferase family 2 protein</fullName>
    </submittedName>
</protein>
<keyword evidence="1" id="KW-0472">Membrane</keyword>
<accession>A0AA95H526</accession>
<keyword evidence="1" id="KW-1133">Transmembrane helix</keyword>
<proteinExistence type="predicted"/>
<dbReference type="Proteomes" id="UP001300672">
    <property type="component" value="Chromosome"/>
</dbReference>
<keyword evidence="1" id="KW-0812">Transmembrane</keyword>
<evidence type="ECO:0000256" key="1">
    <source>
        <dbReference type="SAM" id="Phobius"/>
    </source>
</evidence>
<dbReference type="PANTHER" id="PTHR48090">
    <property type="entry name" value="UNDECAPRENYL-PHOSPHATE 4-DEOXY-4-FORMAMIDO-L-ARABINOSE TRANSFERASE-RELATED"/>
    <property type="match status" value="1"/>
</dbReference>
<dbReference type="SUPFAM" id="SSF53448">
    <property type="entry name" value="Nucleotide-diphospho-sugar transferases"/>
    <property type="match status" value="1"/>
</dbReference>
<feature type="transmembrane region" description="Helical" evidence="1">
    <location>
        <begin position="225"/>
        <end position="243"/>
    </location>
</feature>
<reference evidence="3" key="2">
    <citation type="submission" date="2023-04" db="EMBL/GenBank/DDBJ databases">
        <authorList>
            <person name="Beletskiy A.V."/>
            <person name="Mardanov A.V."/>
            <person name="Ravin N.V."/>
        </authorList>
    </citation>
    <scope>NUCLEOTIDE SEQUENCE</scope>
    <source>
        <strain evidence="3">GKL-01</strain>
    </source>
</reference>
<dbReference type="PANTHER" id="PTHR48090:SF7">
    <property type="entry name" value="RFBJ PROTEIN"/>
    <property type="match status" value="1"/>
</dbReference>
<dbReference type="AlphaFoldDB" id="A0AA95H526"/>
<reference evidence="3" key="1">
    <citation type="journal article" date="2023" name="Int. J. Mol. Sci.">
        <title>Metagenomics Revealed a New Genus 'Candidatus Thiocaldithrix dubininis' gen. nov., sp. nov. and a New Species 'Candidatus Thiothrix putei' sp. nov. in the Family Thiotrichaceae, Some Members of Which Have Traits of Both Na+- and H+-Motive Energetics.</title>
        <authorList>
            <person name="Ravin N.V."/>
            <person name="Muntyan M.S."/>
            <person name="Smolyakov D.D."/>
            <person name="Rudenko T.S."/>
            <person name="Beletsky A.V."/>
            <person name="Mardanov A.V."/>
            <person name="Grabovich M.Y."/>
        </authorList>
    </citation>
    <scope>NUCLEOTIDE SEQUENCE</scope>
    <source>
        <strain evidence="3">GKL-01</strain>
    </source>
</reference>
<evidence type="ECO:0000259" key="2">
    <source>
        <dbReference type="Pfam" id="PF00535"/>
    </source>
</evidence>